<protein>
    <recommendedName>
        <fullName evidence="7">Homeobox domain-containing protein</fullName>
    </recommendedName>
</protein>
<dbReference type="CDD" id="cd00086">
    <property type="entry name" value="homeodomain"/>
    <property type="match status" value="1"/>
</dbReference>
<dbReference type="InterPro" id="IPR009057">
    <property type="entry name" value="Homeodomain-like_sf"/>
</dbReference>
<proteinExistence type="predicted"/>
<name>A0ABD0X4X8_UMBPY</name>
<evidence type="ECO:0000313" key="9">
    <source>
        <dbReference type="Proteomes" id="UP001557470"/>
    </source>
</evidence>
<feature type="domain" description="Homeobox" evidence="7">
    <location>
        <begin position="55"/>
        <end position="115"/>
    </location>
</feature>
<gene>
    <name evidence="8" type="ORF">UPYG_G00195410</name>
</gene>
<comment type="subcellular location">
    <subcellularLocation>
        <location evidence="1 5 6">Nucleus</location>
    </subcellularLocation>
</comment>
<dbReference type="InterPro" id="IPR001356">
    <property type="entry name" value="HD"/>
</dbReference>
<dbReference type="PROSITE" id="PS50071">
    <property type="entry name" value="HOMEOBOX_2"/>
    <property type="match status" value="1"/>
</dbReference>
<evidence type="ECO:0000313" key="8">
    <source>
        <dbReference type="EMBL" id="KAL0972842.1"/>
    </source>
</evidence>
<dbReference type="EMBL" id="JAGEUA010000006">
    <property type="protein sequence ID" value="KAL0972842.1"/>
    <property type="molecule type" value="Genomic_DNA"/>
</dbReference>
<keyword evidence="4 5" id="KW-0539">Nucleus</keyword>
<dbReference type="InterPro" id="IPR000047">
    <property type="entry name" value="HTH_motif"/>
</dbReference>
<dbReference type="SMART" id="SM00389">
    <property type="entry name" value="HOX"/>
    <property type="match status" value="1"/>
</dbReference>
<dbReference type="Gene3D" id="1.10.10.60">
    <property type="entry name" value="Homeodomain-like"/>
    <property type="match status" value="1"/>
</dbReference>
<sequence length="149" mass="17084">MPHTFDYTGSYQRYGSFNCHNADLYFSASKNIIPNDERGSYPLCTNLDQLGGHQINRGRIRTVFTDTQAKGLEQLFDVTDYPCVDARAELARKVGLTEEIVRVWFKNRRARRKKKNSTKNNSPDIATSNPDWTAVYNNTIQENILTGFL</sequence>
<dbReference type="PRINTS" id="PR00031">
    <property type="entry name" value="HTHREPRESSR"/>
</dbReference>
<organism evidence="8 9">
    <name type="scientific">Umbra pygmaea</name>
    <name type="common">Eastern mudminnow</name>
    <dbReference type="NCBI Taxonomy" id="75934"/>
    <lineage>
        <taxon>Eukaryota</taxon>
        <taxon>Metazoa</taxon>
        <taxon>Chordata</taxon>
        <taxon>Craniata</taxon>
        <taxon>Vertebrata</taxon>
        <taxon>Euteleostomi</taxon>
        <taxon>Actinopterygii</taxon>
        <taxon>Neopterygii</taxon>
        <taxon>Teleostei</taxon>
        <taxon>Protacanthopterygii</taxon>
        <taxon>Esociformes</taxon>
        <taxon>Umbridae</taxon>
        <taxon>Umbra</taxon>
    </lineage>
</organism>
<dbReference type="PANTHER" id="PTHR24329">
    <property type="entry name" value="HOMEOBOX PROTEIN ARISTALESS"/>
    <property type="match status" value="1"/>
</dbReference>
<dbReference type="Proteomes" id="UP001557470">
    <property type="component" value="Unassembled WGS sequence"/>
</dbReference>
<evidence type="ECO:0000256" key="5">
    <source>
        <dbReference type="PROSITE-ProRule" id="PRU00108"/>
    </source>
</evidence>
<dbReference type="AlphaFoldDB" id="A0ABD0X4X8"/>
<keyword evidence="2 5" id="KW-0238">DNA-binding</keyword>
<evidence type="ECO:0000256" key="3">
    <source>
        <dbReference type="ARBA" id="ARBA00023155"/>
    </source>
</evidence>
<evidence type="ECO:0000256" key="4">
    <source>
        <dbReference type="ARBA" id="ARBA00023242"/>
    </source>
</evidence>
<evidence type="ECO:0000256" key="2">
    <source>
        <dbReference type="ARBA" id="ARBA00023125"/>
    </source>
</evidence>
<dbReference type="InterPro" id="IPR050649">
    <property type="entry name" value="Paired_Homeobox_TFs"/>
</dbReference>
<keyword evidence="9" id="KW-1185">Reference proteome</keyword>
<feature type="DNA-binding region" description="Homeobox" evidence="5">
    <location>
        <begin position="57"/>
        <end position="116"/>
    </location>
</feature>
<dbReference type="Pfam" id="PF00046">
    <property type="entry name" value="Homeodomain"/>
    <property type="match status" value="1"/>
</dbReference>
<dbReference type="GO" id="GO:0005634">
    <property type="term" value="C:nucleus"/>
    <property type="evidence" value="ECO:0007669"/>
    <property type="project" value="UniProtKB-SubCell"/>
</dbReference>
<evidence type="ECO:0000256" key="6">
    <source>
        <dbReference type="RuleBase" id="RU000682"/>
    </source>
</evidence>
<accession>A0ABD0X4X8</accession>
<reference evidence="8 9" key="1">
    <citation type="submission" date="2024-06" db="EMBL/GenBank/DDBJ databases">
        <authorList>
            <person name="Pan Q."/>
            <person name="Wen M."/>
            <person name="Jouanno E."/>
            <person name="Zahm M."/>
            <person name="Klopp C."/>
            <person name="Cabau C."/>
            <person name="Louis A."/>
            <person name="Berthelot C."/>
            <person name="Parey E."/>
            <person name="Roest Crollius H."/>
            <person name="Montfort J."/>
            <person name="Robinson-Rechavi M."/>
            <person name="Bouchez O."/>
            <person name="Lampietro C."/>
            <person name="Lopez Roques C."/>
            <person name="Donnadieu C."/>
            <person name="Postlethwait J."/>
            <person name="Bobe J."/>
            <person name="Verreycken H."/>
            <person name="Guiguen Y."/>
        </authorList>
    </citation>
    <scope>NUCLEOTIDE SEQUENCE [LARGE SCALE GENOMIC DNA]</scope>
    <source>
        <strain evidence="8">Up_M1</strain>
        <tissue evidence="8">Testis</tissue>
    </source>
</reference>
<dbReference type="GO" id="GO:0003677">
    <property type="term" value="F:DNA binding"/>
    <property type="evidence" value="ECO:0007669"/>
    <property type="project" value="UniProtKB-UniRule"/>
</dbReference>
<keyword evidence="3 5" id="KW-0371">Homeobox</keyword>
<dbReference type="SUPFAM" id="SSF46689">
    <property type="entry name" value="Homeodomain-like"/>
    <property type="match status" value="1"/>
</dbReference>
<dbReference type="InterPro" id="IPR017970">
    <property type="entry name" value="Homeobox_CS"/>
</dbReference>
<comment type="caution">
    <text evidence="8">The sequence shown here is derived from an EMBL/GenBank/DDBJ whole genome shotgun (WGS) entry which is preliminary data.</text>
</comment>
<dbReference type="PROSITE" id="PS00027">
    <property type="entry name" value="HOMEOBOX_1"/>
    <property type="match status" value="1"/>
</dbReference>
<evidence type="ECO:0000259" key="7">
    <source>
        <dbReference type="PROSITE" id="PS50071"/>
    </source>
</evidence>
<evidence type="ECO:0000256" key="1">
    <source>
        <dbReference type="ARBA" id="ARBA00004123"/>
    </source>
</evidence>
<dbReference type="PANTHER" id="PTHR24329:SF543">
    <property type="entry name" value="FI01017P-RELATED"/>
    <property type="match status" value="1"/>
</dbReference>